<evidence type="ECO:0000313" key="1">
    <source>
        <dbReference type="EMBL" id="GBN77639.1"/>
    </source>
</evidence>
<reference evidence="1 2" key="1">
    <citation type="journal article" date="2019" name="Sci. Rep.">
        <title>Orb-weaving spider Araneus ventricosus genome elucidates the spidroin gene catalogue.</title>
        <authorList>
            <person name="Kono N."/>
            <person name="Nakamura H."/>
            <person name="Ohtoshi R."/>
            <person name="Moran D.A.P."/>
            <person name="Shinohara A."/>
            <person name="Yoshida Y."/>
            <person name="Fujiwara M."/>
            <person name="Mori M."/>
            <person name="Tomita M."/>
            <person name="Arakawa K."/>
        </authorList>
    </citation>
    <scope>NUCLEOTIDE SEQUENCE [LARGE SCALE GENOMIC DNA]</scope>
</reference>
<dbReference type="EMBL" id="BGPR01017900">
    <property type="protein sequence ID" value="GBN77639.1"/>
    <property type="molecule type" value="Genomic_DNA"/>
</dbReference>
<protein>
    <submittedName>
        <fullName evidence="1">Uncharacterized protein</fullName>
    </submittedName>
</protein>
<dbReference type="Proteomes" id="UP000499080">
    <property type="component" value="Unassembled WGS sequence"/>
</dbReference>
<organism evidence="1 2">
    <name type="scientific">Araneus ventricosus</name>
    <name type="common">Orbweaver spider</name>
    <name type="synonym">Epeira ventricosa</name>
    <dbReference type="NCBI Taxonomy" id="182803"/>
    <lineage>
        <taxon>Eukaryota</taxon>
        <taxon>Metazoa</taxon>
        <taxon>Ecdysozoa</taxon>
        <taxon>Arthropoda</taxon>
        <taxon>Chelicerata</taxon>
        <taxon>Arachnida</taxon>
        <taxon>Araneae</taxon>
        <taxon>Araneomorphae</taxon>
        <taxon>Entelegynae</taxon>
        <taxon>Araneoidea</taxon>
        <taxon>Araneidae</taxon>
        <taxon>Araneus</taxon>
    </lineage>
</organism>
<accession>A0A4Y2RQV7</accession>
<name>A0A4Y2RQV7_ARAVE</name>
<comment type="caution">
    <text evidence="1">The sequence shown here is derived from an EMBL/GenBank/DDBJ whole genome shotgun (WGS) entry which is preliminary data.</text>
</comment>
<dbReference type="AlphaFoldDB" id="A0A4Y2RQV7"/>
<keyword evidence="2" id="KW-1185">Reference proteome</keyword>
<gene>
    <name evidence="1" type="ORF">AVEN_41979_1</name>
</gene>
<sequence length="123" mass="13698">MHVKIVEFGGKYIPTTLKRVNKSRGGLMVRSRHREKRVPGSNLHSNRSYAVYVGMLQAKSYVGGQTSSCWCGAEVWRGAASSGVILVTLTTVQNDEFRPKLAFALLQKWDVNITRAFTKGLLL</sequence>
<evidence type="ECO:0000313" key="2">
    <source>
        <dbReference type="Proteomes" id="UP000499080"/>
    </source>
</evidence>
<proteinExistence type="predicted"/>